<proteinExistence type="inferred from homology"/>
<evidence type="ECO:0000256" key="2">
    <source>
        <dbReference type="SAM" id="MobiDB-lite"/>
    </source>
</evidence>
<dbReference type="EnsemblPlants" id="EMT28768">
    <property type="protein sequence ID" value="EMT28768"/>
    <property type="gene ID" value="F775_52357"/>
</dbReference>
<dbReference type="SUPFAM" id="SSF53756">
    <property type="entry name" value="UDP-Glycosyltransferase/glycogen phosphorylase"/>
    <property type="match status" value="1"/>
</dbReference>
<dbReference type="ExpressionAtlas" id="M8C3Z5">
    <property type="expression patterns" value="baseline"/>
</dbReference>
<reference evidence="3" key="1">
    <citation type="submission" date="2015-06" db="UniProtKB">
        <authorList>
            <consortium name="EnsemblPlants"/>
        </authorList>
    </citation>
    <scope>IDENTIFICATION</scope>
</reference>
<dbReference type="AlphaFoldDB" id="M8C3Z5"/>
<accession>M8C3Z5</accession>
<protein>
    <recommendedName>
        <fullName evidence="4">Cytokinin-O-glucosyltransferase 2</fullName>
    </recommendedName>
</protein>
<dbReference type="PANTHER" id="PTHR11926">
    <property type="entry name" value="GLUCOSYL/GLUCURONOSYL TRANSFERASES"/>
    <property type="match status" value="1"/>
</dbReference>
<evidence type="ECO:0000313" key="3">
    <source>
        <dbReference type="EnsemblPlants" id="EMT28768"/>
    </source>
</evidence>
<evidence type="ECO:0000256" key="1">
    <source>
        <dbReference type="ARBA" id="ARBA00009995"/>
    </source>
</evidence>
<organism evidence="3">
    <name type="scientific">Aegilops tauschii</name>
    <name type="common">Tausch's goatgrass</name>
    <name type="synonym">Aegilops squarrosa</name>
    <dbReference type="NCBI Taxonomy" id="37682"/>
    <lineage>
        <taxon>Eukaryota</taxon>
        <taxon>Viridiplantae</taxon>
        <taxon>Streptophyta</taxon>
        <taxon>Embryophyta</taxon>
        <taxon>Tracheophyta</taxon>
        <taxon>Spermatophyta</taxon>
        <taxon>Magnoliopsida</taxon>
        <taxon>Liliopsida</taxon>
        <taxon>Poales</taxon>
        <taxon>Poaceae</taxon>
        <taxon>BOP clade</taxon>
        <taxon>Pooideae</taxon>
        <taxon>Triticodae</taxon>
        <taxon>Triticeae</taxon>
        <taxon>Triticinae</taxon>
        <taxon>Aegilops</taxon>
    </lineage>
</organism>
<feature type="compositionally biased region" description="Low complexity" evidence="2">
    <location>
        <begin position="180"/>
        <end position="190"/>
    </location>
</feature>
<dbReference type="GO" id="GO:0080044">
    <property type="term" value="F:quercetin 7-O-glucosyltransferase activity"/>
    <property type="evidence" value="ECO:0007669"/>
    <property type="project" value="TreeGrafter"/>
</dbReference>
<dbReference type="PANTHER" id="PTHR11926:SF1500">
    <property type="entry name" value="INDOLE-3-ACETATE BETA-GLUCOSYLTRANSFERASE"/>
    <property type="match status" value="1"/>
</dbReference>
<name>M8C3Z5_AEGTA</name>
<dbReference type="GO" id="GO:0080043">
    <property type="term" value="F:quercetin 3-O-glucosyltransferase activity"/>
    <property type="evidence" value="ECO:0007669"/>
    <property type="project" value="TreeGrafter"/>
</dbReference>
<comment type="similarity">
    <text evidence="1">Belongs to the UDP-glycosyltransferase family.</text>
</comment>
<evidence type="ECO:0008006" key="4">
    <source>
        <dbReference type="Google" id="ProtNLM"/>
    </source>
</evidence>
<feature type="region of interest" description="Disordered" evidence="2">
    <location>
        <begin position="146"/>
        <end position="190"/>
    </location>
</feature>
<dbReference type="Gene3D" id="3.40.50.2000">
    <property type="entry name" value="Glycogen Phosphorylase B"/>
    <property type="match status" value="1"/>
</dbReference>
<sequence length="190" mass="20429">MSKANVLLVPYPCQSHINPMLQFAKRLASKGVPAALIVTRFIARTVRFYAGPVRVESISDGHDKGGLPSAASVDEYVERLESNGSASLAALIEEGHFTHVVYDSFMHWVARTARGLGLSAVPFFTQSCAGGAVYYYVNSGLLDAPPPGDAGGRERAVRTRRSPPPRSPSSLIGTRVTGFSSTRSMSWSSR</sequence>